<dbReference type="Proteomes" id="UP000177579">
    <property type="component" value="Unassembled WGS sequence"/>
</dbReference>
<reference evidence="8 9" key="1">
    <citation type="journal article" date="2016" name="Nat. Commun.">
        <title>Thousands of microbial genomes shed light on interconnected biogeochemical processes in an aquifer system.</title>
        <authorList>
            <person name="Anantharaman K."/>
            <person name="Brown C.T."/>
            <person name="Hug L.A."/>
            <person name="Sharon I."/>
            <person name="Castelle C.J."/>
            <person name="Probst A.J."/>
            <person name="Thomas B.C."/>
            <person name="Singh A."/>
            <person name="Wilkins M.J."/>
            <person name="Karaoz U."/>
            <person name="Brodie E.L."/>
            <person name="Williams K.H."/>
            <person name="Hubbard S.S."/>
            <person name="Banfield J.F."/>
        </authorList>
    </citation>
    <scope>NUCLEOTIDE SEQUENCE [LARGE SCALE GENOMIC DNA]</scope>
</reference>
<dbReference type="NCBIfam" id="TIGR04085">
    <property type="entry name" value="rSAM_more_4Fe4S"/>
    <property type="match status" value="1"/>
</dbReference>
<dbReference type="AlphaFoldDB" id="A0A1F5TQE4"/>
<dbReference type="CDD" id="cd01335">
    <property type="entry name" value="Radical_SAM"/>
    <property type="match status" value="1"/>
</dbReference>
<evidence type="ECO:0000256" key="4">
    <source>
        <dbReference type="ARBA" id="ARBA00023004"/>
    </source>
</evidence>
<keyword evidence="4" id="KW-0408">Iron</keyword>
<evidence type="ECO:0000256" key="5">
    <source>
        <dbReference type="ARBA" id="ARBA00023014"/>
    </source>
</evidence>
<dbReference type="PANTHER" id="PTHR43273:SF3">
    <property type="entry name" value="ANAEROBIC SULFATASE-MATURATING ENZYME HOMOLOG ASLB-RELATED"/>
    <property type="match status" value="1"/>
</dbReference>
<evidence type="ECO:0000313" key="8">
    <source>
        <dbReference type="EMBL" id="OGF41087.1"/>
    </source>
</evidence>
<dbReference type="InterPro" id="IPR058240">
    <property type="entry name" value="rSAM_sf"/>
</dbReference>
<dbReference type="GO" id="GO:0046872">
    <property type="term" value="F:metal ion binding"/>
    <property type="evidence" value="ECO:0007669"/>
    <property type="project" value="UniProtKB-KW"/>
</dbReference>
<evidence type="ECO:0000256" key="1">
    <source>
        <dbReference type="ARBA" id="ARBA00001966"/>
    </source>
</evidence>
<evidence type="ECO:0000259" key="7">
    <source>
        <dbReference type="PROSITE" id="PS51918"/>
    </source>
</evidence>
<name>A0A1F5TQE4_9BACT</name>
<sequence>MGCKNLAFFRFRNINNEYIITNDYGDYVFLSKNNFNDLMQGKLKKNSKIYQDLAKNNFIKDKIDTEKVVAKYRTRKNYLFAGPSLHIMVVTLRCNHRCLYCHASARDMEDMEKDMTKETAKKTLDNIFKTTSGYIVIEFQGGEPLVNWPIIKFVVEEARRKNKKAKKELSLRLISNFSLMDEEKYQYLIKNKVEMCTSLDGPEKLHNKNRPSTTGVNSHKNIAKWINRFNEDYPVLRKRGYIWKIGAIVVISKYSLKNHKEIIDEYIKFGFSSLFLRPLNPFGFSHEVWSKINYSADEFIDFYKKSLDYIIERNLAGIYIVEKWAKTFLQKILTDNDPNMMEIRNPCGAGLGQLAYNYNGDVYTCDEGRMMSMMGDESFKIGSVKDDYEKIVTHTVTRTLCSASCLEGVAGCSNCAYLPYCGVCPIYNYFEQGNIFGQSATNDRCKINLAILDYLLLKLKNDKIKKEVFLNWLKK</sequence>
<evidence type="ECO:0000256" key="2">
    <source>
        <dbReference type="ARBA" id="ARBA00022691"/>
    </source>
</evidence>
<dbReference type="GO" id="GO:0051536">
    <property type="term" value="F:iron-sulfur cluster binding"/>
    <property type="evidence" value="ECO:0007669"/>
    <property type="project" value="UniProtKB-KW"/>
</dbReference>
<keyword evidence="2" id="KW-0949">S-adenosyl-L-methionine</keyword>
<dbReference type="SFLD" id="SFLDG01067">
    <property type="entry name" value="SPASM/twitch_domain_containing"/>
    <property type="match status" value="1"/>
</dbReference>
<evidence type="ECO:0000256" key="3">
    <source>
        <dbReference type="ARBA" id="ARBA00022723"/>
    </source>
</evidence>
<organism evidence="8 9">
    <name type="scientific">Candidatus Falkowbacteria bacterium RIFOXYD2_FULL_34_120</name>
    <dbReference type="NCBI Taxonomy" id="1798007"/>
    <lineage>
        <taxon>Bacteria</taxon>
        <taxon>Candidatus Falkowiibacteriota</taxon>
    </lineage>
</organism>
<dbReference type="InterPro" id="IPR024023">
    <property type="entry name" value="rSAM_paired_HxsB"/>
</dbReference>
<dbReference type="InterPro" id="IPR023885">
    <property type="entry name" value="4Fe4S-binding_SPASM_dom"/>
</dbReference>
<dbReference type="InterPro" id="IPR023867">
    <property type="entry name" value="Sulphatase_maturase_rSAM"/>
</dbReference>
<dbReference type="PROSITE" id="PS51918">
    <property type="entry name" value="RADICAL_SAM"/>
    <property type="match status" value="1"/>
</dbReference>
<comment type="caution">
    <text evidence="8">The sequence shown here is derived from an EMBL/GenBank/DDBJ whole genome shotgun (WGS) entry which is preliminary data.</text>
</comment>
<keyword evidence="3" id="KW-0479">Metal-binding</keyword>
<comment type="similarity">
    <text evidence="6">Belongs to the radical SAM superfamily. Anaerobic sulfatase-maturating enzyme family.</text>
</comment>
<dbReference type="NCBIfam" id="TIGR03978">
    <property type="entry name" value="rSAM_paired_1"/>
    <property type="match status" value="1"/>
</dbReference>
<dbReference type="SMART" id="SM00729">
    <property type="entry name" value="Elp3"/>
    <property type="match status" value="1"/>
</dbReference>
<protein>
    <submittedName>
        <fullName evidence="8">His-Xaa-Ser system radical SAM maturase HxsB</fullName>
    </submittedName>
</protein>
<dbReference type="SFLD" id="SFLDG01384">
    <property type="entry name" value="thioether_bond_formation_requi"/>
    <property type="match status" value="1"/>
</dbReference>
<dbReference type="PANTHER" id="PTHR43273">
    <property type="entry name" value="ANAEROBIC SULFATASE-MATURATING ENZYME HOMOLOG ASLB-RELATED"/>
    <property type="match status" value="1"/>
</dbReference>
<evidence type="ECO:0000256" key="6">
    <source>
        <dbReference type="ARBA" id="ARBA00023601"/>
    </source>
</evidence>
<dbReference type="SFLD" id="SFLDS00029">
    <property type="entry name" value="Radical_SAM"/>
    <property type="match status" value="1"/>
</dbReference>
<dbReference type="InterPro" id="IPR006638">
    <property type="entry name" value="Elp3/MiaA/NifB-like_rSAM"/>
</dbReference>
<accession>A0A1F5TQE4</accession>
<dbReference type="SFLD" id="SFLDG01386">
    <property type="entry name" value="main_SPASM_domain-containing"/>
    <property type="match status" value="1"/>
</dbReference>
<keyword evidence="5" id="KW-0411">Iron-sulfur</keyword>
<comment type="cofactor">
    <cofactor evidence="1">
        <name>[4Fe-4S] cluster</name>
        <dbReference type="ChEBI" id="CHEBI:49883"/>
    </cofactor>
</comment>
<dbReference type="Gene3D" id="3.20.20.70">
    <property type="entry name" value="Aldolase class I"/>
    <property type="match status" value="1"/>
</dbReference>
<dbReference type="EMBL" id="MFGO01000014">
    <property type="protein sequence ID" value="OGF41087.1"/>
    <property type="molecule type" value="Genomic_DNA"/>
</dbReference>
<evidence type="ECO:0000313" key="9">
    <source>
        <dbReference type="Proteomes" id="UP000177579"/>
    </source>
</evidence>
<dbReference type="InterPro" id="IPR007197">
    <property type="entry name" value="rSAM"/>
</dbReference>
<dbReference type="InterPro" id="IPR013785">
    <property type="entry name" value="Aldolase_TIM"/>
</dbReference>
<proteinExistence type="inferred from homology"/>
<gene>
    <name evidence="8" type="ORF">A2531_03190</name>
</gene>
<feature type="domain" description="Radical SAM core" evidence="7">
    <location>
        <begin position="80"/>
        <end position="322"/>
    </location>
</feature>
<dbReference type="Pfam" id="PF04055">
    <property type="entry name" value="Radical_SAM"/>
    <property type="match status" value="1"/>
</dbReference>
<dbReference type="GO" id="GO:0016491">
    <property type="term" value="F:oxidoreductase activity"/>
    <property type="evidence" value="ECO:0007669"/>
    <property type="project" value="InterPro"/>
</dbReference>
<dbReference type="SUPFAM" id="SSF102114">
    <property type="entry name" value="Radical SAM enzymes"/>
    <property type="match status" value="1"/>
</dbReference>